<dbReference type="EnsemblPlants" id="AUR62043250-RA">
    <property type="protein sequence ID" value="AUR62043250-RA:cds"/>
    <property type="gene ID" value="AUR62043250"/>
</dbReference>
<reference evidence="7" key="1">
    <citation type="journal article" date="2017" name="Nature">
        <title>The genome of Chenopodium quinoa.</title>
        <authorList>
            <person name="Jarvis D.E."/>
            <person name="Ho Y.S."/>
            <person name="Lightfoot D.J."/>
            <person name="Schmoeckel S.M."/>
            <person name="Li B."/>
            <person name="Borm T.J.A."/>
            <person name="Ohyanagi H."/>
            <person name="Mineta K."/>
            <person name="Michell C.T."/>
            <person name="Saber N."/>
            <person name="Kharbatia N.M."/>
            <person name="Rupper R.R."/>
            <person name="Sharp A.R."/>
            <person name="Dally N."/>
            <person name="Boughton B.A."/>
            <person name="Woo Y.H."/>
            <person name="Gao G."/>
            <person name="Schijlen E.G.W.M."/>
            <person name="Guo X."/>
            <person name="Momin A.A."/>
            <person name="Negrao S."/>
            <person name="Al-Babili S."/>
            <person name="Gehring C."/>
            <person name="Roessner U."/>
            <person name="Jung C."/>
            <person name="Murphy K."/>
            <person name="Arold S.T."/>
            <person name="Gojobori T."/>
            <person name="van der Linden C.G."/>
            <person name="van Loo E.N."/>
            <person name="Jellen E.N."/>
            <person name="Maughan P.J."/>
            <person name="Tester M."/>
        </authorList>
    </citation>
    <scope>NUCLEOTIDE SEQUENCE [LARGE SCALE GENOMIC DNA]</scope>
    <source>
        <strain evidence="7">cv. PI 614886</strain>
    </source>
</reference>
<feature type="compositionally biased region" description="Basic and acidic residues" evidence="5">
    <location>
        <begin position="994"/>
        <end position="1068"/>
    </location>
</feature>
<evidence type="ECO:0000256" key="2">
    <source>
        <dbReference type="ARBA" id="ARBA00007459"/>
    </source>
</evidence>
<accession>A0A803NB41</accession>
<name>A0A803NB41_CHEQI</name>
<keyword evidence="3" id="KW-0507">mRNA processing</keyword>
<evidence type="ECO:0000313" key="7">
    <source>
        <dbReference type="EnsemblPlants" id="AUR62043250-RA:cds"/>
    </source>
</evidence>
<evidence type="ECO:0000256" key="1">
    <source>
        <dbReference type="ARBA" id="ARBA00004123"/>
    </source>
</evidence>
<dbReference type="GO" id="GO:0003723">
    <property type="term" value="F:RNA binding"/>
    <property type="evidence" value="ECO:0007669"/>
    <property type="project" value="TreeGrafter"/>
</dbReference>
<keyword evidence="4" id="KW-0539">Nucleus</keyword>
<proteinExistence type="inferred from homology"/>
<feature type="region of interest" description="Disordered" evidence="5">
    <location>
        <begin position="229"/>
        <end position="254"/>
    </location>
</feature>
<dbReference type="PANTHER" id="PTHR36884:SF1">
    <property type="entry name" value="FIP1[V]-LIKE PROTEIN"/>
    <property type="match status" value="1"/>
</dbReference>
<evidence type="ECO:0000256" key="4">
    <source>
        <dbReference type="ARBA" id="ARBA00023242"/>
    </source>
</evidence>
<feature type="compositionally biased region" description="Basic and acidic residues" evidence="5">
    <location>
        <begin position="623"/>
        <end position="644"/>
    </location>
</feature>
<dbReference type="PANTHER" id="PTHR36884">
    <property type="entry name" value="FIP1[III]-LIKE PROTEIN"/>
    <property type="match status" value="1"/>
</dbReference>
<feature type="compositionally biased region" description="Basic and acidic residues" evidence="5">
    <location>
        <begin position="601"/>
        <end position="611"/>
    </location>
</feature>
<feature type="compositionally biased region" description="Polar residues" evidence="5">
    <location>
        <begin position="236"/>
        <end position="251"/>
    </location>
</feature>
<feature type="compositionally biased region" description="Basic and acidic residues" evidence="5">
    <location>
        <begin position="511"/>
        <end position="524"/>
    </location>
</feature>
<dbReference type="InterPro" id="IPR007854">
    <property type="entry name" value="Fip1_dom"/>
</dbReference>
<feature type="compositionally biased region" description="Basic and acidic residues" evidence="5">
    <location>
        <begin position="1175"/>
        <end position="1197"/>
    </location>
</feature>
<feature type="compositionally biased region" description="Acidic residues" evidence="5">
    <location>
        <begin position="496"/>
        <end position="507"/>
    </location>
</feature>
<feature type="compositionally biased region" description="Acidic residues" evidence="5">
    <location>
        <begin position="165"/>
        <end position="179"/>
    </location>
</feature>
<feature type="compositionally biased region" description="Basic and acidic residues" evidence="5">
    <location>
        <begin position="1252"/>
        <end position="1264"/>
    </location>
</feature>
<dbReference type="InterPro" id="IPR044976">
    <property type="entry name" value="FIPS5/FIPS3-like"/>
</dbReference>
<feature type="compositionally biased region" description="Basic and acidic residues" evidence="5">
    <location>
        <begin position="655"/>
        <end position="668"/>
    </location>
</feature>
<feature type="region of interest" description="Disordered" evidence="5">
    <location>
        <begin position="816"/>
        <end position="881"/>
    </location>
</feature>
<feature type="region of interest" description="Disordered" evidence="5">
    <location>
        <begin position="143"/>
        <end position="208"/>
    </location>
</feature>
<feature type="compositionally biased region" description="Basic and acidic residues" evidence="5">
    <location>
        <begin position="741"/>
        <end position="750"/>
    </location>
</feature>
<sequence length="1294" mass="145498">MEDDDEFGDLYTDVLSSFPSSSSSLAATSPALQPSPPAVPPPSRPIDLNLESEDTDDIPNSNYYHMKQQLDADDNDNEDSHPSYSNKRVDKSEENTGQEDFNNSAAAAGTRVLLTADVNDQQLVDVEVDVDAFQNQLDKDHNFAIEDLGPEPVIPASSSAAAAGDEWDSDSDSDSEDDLQIVLNDARHAPPPPNAMIVGSDDEDEDGDPLVILADDDDAAGVLQPVEDQDWGDEAGQSSQGKETTDASKLNANAGLPTAPKIGYSNYGYHPFHSQFKYIRPGAAPLPGGPSVGSGGALGQVRPPVSISTMAGRGRGDWRPPGMKGPPVQKGFHTGFWGSNVPGRGLEFTLPSHKTIFDVDIDSFEEKPWKYTGVDVSGFFNFGLNEESWKEYCKQLEQLRLESTMQSKIRVYESGRTEQEYDPDMPPELAAAAGIHDSAENVDMVKVDGGQGDLAKGSARVRPALPTGRAIQVETGNGERLPSVDTRPPRIRDSDAVIEDSIEDESAGNDGGEHPDSDSAREDDQVVVVDEDGPECGDGYFNGYPRGSDVIKEDDSRKKNPIINSNADIEEVARLSPQRAPSDQHPGSRDHASSENIGSPYEERWTKEKARQRSPHMSSGESALDRRSLDYQREDSIESMEGKHSPKSFSATPLEDAREGSLERKAAAVEDNTADIDSGKRKEDTNVIASSNTSKDKHSLSHTKQQKISSQVEPQENNELDEVGDFKASRSSDNSKATGSSRDHQKWREGVDEEVVQNGRSTYPGDVKRNHGEGGHDSRRKDREGRVEMEKNYNLAKGREEYYSHREWDPHAVNHFHARSESSDRRKERDLSEAGWQRRDEDPHGRRIRAEDARKQERADEMVSRRRSKAREVDRSDKDEYLHSRKVLDNGIWRGYHDKDVGFRYREKDDVSKSRHEILDDHHSKRRKDDEHARRDHVEKDDLLLSHRDSSSTRRKRERDGILSLRKREDQPRIRDNVDDHYLQRDRDEWYRAKQSYEETLSRREREDGRAPIRSSRNLEEKTWVGHSRGEEYKGHDKDTGRHGEQLKRRERVEDEPSLQHRGGEDVYARGNQFASEGKRSRQERSSARNNRAIDASESLRLHEKKHKENVKRTRESEGHSTSGSSKRYQGDKGLSNEMADMKGRSEQSMVEHDTSLQNLTGEVGGDVSSDDEQHDSKRGRSKLERWTSHKDRDYDLYSKSSSLKNKEISKNKNTGSGSSFGVHDEIAKKVEACDIEKLKRRSERFKLPLTSEKDPLAIKKMESEPLPSSQNDTPANAEVKHERPPRKRRWISS</sequence>
<feature type="compositionally biased region" description="Basic residues" evidence="5">
    <location>
        <begin position="1284"/>
        <end position="1294"/>
    </location>
</feature>
<reference evidence="7" key="2">
    <citation type="submission" date="2021-03" db="UniProtKB">
        <authorList>
            <consortium name="EnsemblPlants"/>
        </authorList>
    </citation>
    <scope>IDENTIFICATION</scope>
</reference>
<feature type="region of interest" description="Disordered" evidence="5">
    <location>
        <begin position="1242"/>
        <end position="1294"/>
    </location>
</feature>
<dbReference type="Pfam" id="PF05182">
    <property type="entry name" value="Fip1"/>
    <property type="match status" value="1"/>
</dbReference>
<feature type="compositionally biased region" description="Polar residues" evidence="5">
    <location>
        <begin position="706"/>
        <end position="715"/>
    </location>
</feature>
<feature type="region of interest" description="Disordered" evidence="5">
    <location>
        <begin position="1"/>
        <end position="105"/>
    </location>
</feature>
<evidence type="ECO:0000256" key="3">
    <source>
        <dbReference type="ARBA" id="ARBA00022664"/>
    </source>
</evidence>
<dbReference type="GO" id="GO:0006397">
    <property type="term" value="P:mRNA processing"/>
    <property type="evidence" value="ECO:0007669"/>
    <property type="project" value="UniProtKB-KW"/>
</dbReference>
<evidence type="ECO:0000313" key="8">
    <source>
        <dbReference type="Proteomes" id="UP000596660"/>
    </source>
</evidence>
<dbReference type="GO" id="GO:0016607">
    <property type="term" value="C:nuclear speck"/>
    <property type="evidence" value="ECO:0007669"/>
    <property type="project" value="TreeGrafter"/>
</dbReference>
<protein>
    <recommendedName>
        <fullName evidence="6">Pre-mRNA polyadenylation factor Fip1 domain-containing protein</fullName>
    </recommendedName>
</protein>
<organism evidence="7 8">
    <name type="scientific">Chenopodium quinoa</name>
    <name type="common">Quinoa</name>
    <dbReference type="NCBI Taxonomy" id="63459"/>
    <lineage>
        <taxon>Eukaryota</taxon>
        <taxon>Viridiplantae</taxon>
        <taxon>Streptophyta</taxon>
        <taxon>Embryophyta</taxon>
        <taxon>Tracheophyta</taxon>
        <taxon>Spermatophyta</taxon>
        <taxon>Magnoliopsida</taxon>
        <taxon>eudicotyledons</taxon>
        <taxon>Gunneridae</taxon>
        <taxon>Pentapetalae</taxon>
        <taxon>Caryophyllales</taxon>
        <taxon>Chenopodiaceae</taxon>
        <taxon>Chenopodioideae</taxon>
        <taxon>Atripliceae</taxon>
        <taxon>Chenopodium</taxon>
    </lineage>
</organism>
<dbReference type="Gramene" id="AUR62043250-RA">
    <property type="protein sequence ID" value="AUR62043250-RA:cds"/>
    <property type="gene ID" value="AUR62043250"/>
</dbReference>
<feature type="compositionally biased region" description="Basic and acidic residues" evidence="5">
    <location>
        <begin position="549"/>
        <end position="558"/>
    </location>
</feature>
<feature type="compositionally biased region" description="Basic and acidic residues" evidence="5">
    <location>
        <begin position="766"/>
        <end position="795"/>
    </location>
</feature>
<feature type="compositionally biased region" description="Pro residues" evidence="5">
    <location>
        <begin position="33"/>
        <end position="44"/>
    </location>
</feature>
<feature type="compositionally biased region" description="Polar residues" evidence="5">
    <location>
        <begin position="731"/>
        <end position="740"/>
    </location>
</feature>
<feature type="compositionally biased region" description="Low complexity" evidence="5">
    <location>
        <begin position="15"/>
        <end position="32"/>
    </location>
</feature>
<evidence type="ECO:0000259" key="6">
    <source>
        <dbReference type="Pfam" id="PF05182"/>
    </source>
</evidence>
<feature type="region of interest" description="Disordered" evidence="5">
    <location>
        <begin position="994"/>
        <end position="1224"/>
    </location>
</feature>
<feature type="compositionally biased region" description="Basic and acidic residues" evidence="5">
    <location>
        <begin position="1077"/>
        <end position="1087"/>
    </location>
</feature>
<keyword evidence="8" id="KW-1185">Reference proteome</keyword>
<feature type="region of interest" description="Disordered" evidence="5">
    <location>
        <begin position="448"/>
        <end position="795"/>
    </location>
</feature>
<evidence type="ECO:0000256" key="5">
    <source>
        <dbReference type="SAM" id="MobiDB-lite"/>
    </source>
</evidence>
<dbReference type="Proteomes" id="UP000596660">
    <property type="component" value="Unplaced"/>
</dbReference>
<comment type="subcellular location">
    <subcellularLocation>
        <location evidence="1">Nucleus</location>
    </subcellularLocation>
</comment>
<comment type="similarity">
    <text evidence="2">Belongs to the FIP1 family.</text>
</comment>
<feature type="compositionally biased region" description="Basic and acidic residues" evidence="5">
    <location>
        <begin position="1140"/>
        <end position="1155"/>
    </location>
</feature>
<feature type="region of interest" description="Disordered" evidence="5">
    <location>
        <begin position="904"/>
        <end position="981"/>
    </location>
</feature>
<feature type="domain" description="Pre-mRNA polyadenylation factor Fip1" evidence="6">
    <location>
        <begin position="358"/>
        <end position="400"/>
    </location>
</feature>